<evidence type="ECO:0000313" key="3">
    <source>
        <dbReference type="Proteomes" id="UP000321484"/>
    </source>
</evidence>
<proteinExistence type="predicted"/>
<reference evidence="2 3" key="1">
    <citation type="submission" date="2019-07" db="EMBL/GenBank/DDBJ databases">
        <title>Whole genome shotgun sequence of Actinotalea fermentans NBRC 105374.</title>
        <authorList>
            <person name="Hosoyama A."/>
            <person name="Uohara A."/>
            <person name="Ohji S."/>
            <person name="Ichikawa N."/>
        </authorList>
    </citation>
    <scope>NUCLEOTIDE SEQUENCE [LARGE SCALE GENOMIC DNA]</scope>
    <source>
        <strain evidence="2 3">NBRC 105374</strain>
    </source>
</reference>
<dbReference type="OrthoDB" id="9797252at2"/>
<dbReference type="EMBL" id="BJYK01000009">
    <property type="protein sequence ID" value="GEN80950.1"/>
    <property type="molecule type" value="Genomic_DNA"/>
</dbReference>
<dbReference type="AlphaFoldDB" id="A0A511Z0H1"/>
<keyword evidence="1" id="KW-1133">Transmembrane helix</keyword>
<gene>
    <name evidence="2" type="ORF">AFE02nite_26840</name>
</gene>
<dbReference type="Proteomes" id="UP000321484">
    <property type="component" value="Unassembled WGS sequence"/>
</dbReference>
<comment type="caution">
    <text evidence="2">The sequence shown here is derived from an EMBL/GenBank/DDBJ whole genome shotgun (WGS) entry which is preliminary data.</text>
</comment>
<keyword evidence="3" id="KW-1185">Reference proteome</keyword>
<sequence>MAELLGPGLRARFDAALPAPALDDAAVGSLLHRARRRRRARQVGSGLAAVAVVAALAVGGLALIDRTPAPPVAPPPQESGGAQLWLSAERVPPGADVVGVLVDETGGGQVFDQLASVERWLDGEWVDRHEPLLWCLPADPCAASVMEPGTAVDFQPVEIAPEPALPGPAMRMSTAGLEPGWYRISHTARSGAVASAVLEIAEGAPAAAPLTPLDERSLEVRRPLLTTDPTGPLVVAQVVPDGHLPLTGPAERARVDAWIDGAWVTVADPVALSDIGDGTQGVMVLGLDPGAYRVVLLWPDGEVWGRFWVVAAPR</sequence>
<name>A0A511Z0H1_9CELL</name>
<evidence type="ECO:0000313" key="2">
    <source>
        <dbReference type="EMBL" id="GEN80950.1"/>
    </source>
</evidence>
<organism evidence="2 3">
    <name type="scientific">Actinotalea fermentans</name>
    <dbReference type="NCBI Taxonomy" id="43671"/>
    <lineage>
        <taxon>Bacteria</taxon>
        <taxon>Bacillati</taxon>
        <taxon>Actinomycetota</taxon>
        <taxon>Actinomycetes</taxon>
        <taxon>Micrococcales</taxon>
        <taxon>Cellulomonadaceae</taxon>
        <taxon>Actinotalea</taxon>
    </lineage>
</organism>
<keyword evidence="1" id="KW-0472">Membrane</keyword>
<accession>A0A511Z0H1</accession>
<dbReference type="RefSeq" id="WP_146819821.1">
    <property type="nucleotide sequence ID" value="NZ_BJYK01000009.1"/>
</dbReference>
<feature type="transmembrane region" description="Helical" evidence="1">
    <location>
        <begin position="43"/>
        <end position="64"/>
    </location>
</feature>
<evidence type="ECO:0000256" key="1">
    <source>
        <dbReference type="SAM" id="Phobius"/>
    </source>
</evidence>
<protein>
    <submittedName>
        <fullName evidence="2">Uncharacterized protein</fullName>
    </submittedName>
</protein>
<keyword evidence="1" id="KW-0812">Transmembrane</keyword>